<protein>
    <submittedName>
        <fullName evidence="3">Sulfurtransferase TusA family protein</fullName>
    </submittedName>
</protein>
<reference evidence="3" key="1">
    <citation type="submission" date="2022-04" db="EMBL/GenBank/DDBJ databases">
        <title>Diverse halophilic archaea isolated from saline environments.</title>
        <authorList>
            <person name="Cui H.-L."/>
        </authorList>
    </citation>
    <scope>NUCLEOTIDE SEQUENCE</scope>
    <source>
        <strain evidence="3">XZYJT40</strain>
    </source>
</reference>
<organism evidence="3 4">
    <name type="scientific">Halorussus gelatinilyticus</name>
    <dbReference type="NCBI Taxonomy" id="2937524"/>
    <lineage>
        <taxon>Archaea</taxon>
        <taxon>Methanobacteriati</taxon>
        <taxon>Methanobacteriota</taxon>
        <taxon>Stenosarchaea group</taxon>
        <taxon>Halobacteria</taxon>
        <taxon>Halobacteriales</taxon>
        <taxon>Haladaptataceae</taxon>
        <taxon>Halorussus</taxon>
    </lineage>
</organism>
<evidence type="ECO:0000259" key="2">
    <source>
        <dbReference type="Pfam" id="PF01206"/>
    </source>
</evidence>
<evidence type="ECO:0000313" key="4">
    <source>
        <dbReference type="Proteomes" id="UP000830434"/>
    </source>
</evidence>
<dbReference type="AlphaFoldDB" id="A0A8U0IFY1"/>
<keyword evidence="4" id="KW-1185">Reference proteome</keyword>
<dbReference type="GeneID" id="72191269"/>
<dbReference type="InterPro" id="IPR036868">
    <property type="entry name" value="TusA-like_sf"/>
</dbReference>
<dbReference type="Gene3D" id="3.30.110.40">
    <property type="entry name" value="TusA-like domain"/>
    <property type="match status" value="1"/>
</dbReference>
<feature type="region of interest" description="Disordered" evidence="1">
    <location>
        <begin position="1"/>
        <end position="21"/>
    </location>
</feature>
<evidence type="ECO:0000313" key="3">
    <source>
        <dbReference type="EMBL" id="UPV99892.1"/>
    </source>
</evidence>
<dbReference type="InterPro" id="IPR001455">
    <property type="entry name" value="TusA-like"/>
</dbReference>
<dbReference type="CDD" id="cd00291">
    <property type="entry name" value="SirA_YedF_YeeD"/>
    <property type="match status" value="1"/>
</dbReference>
<accession>A0A8U0IFY1</accession>
<dbReference type="RefSeq" id="WP_248654379.1">
    <property type="nucleotide sequence ID" value="NZ_CP096658.1"/>
</dbReference>
<feature type="compositionally biased region" description="Acidic residues" evidence="1">
    <location>
        <begin position="8"/>
        <end position="21"/>
    </location>
</feature>
<dbReference type="Pfam" id="PF01206">
    <property type="entry name" value="TusA"/>
    <property type="match status" value="1"/>
</dbReference>
<dbReference type="SUPFAM" id="SSF64307">
    <property type="entry name" value="SirA-like"/>
    <property type="match status" value="1"/>
</dbReference>
<evidence type="ECO:0000256" key="1">
    <source>
        <dbReference type="SAM" id="MobiDB-lite"/>
    </source>
</evidence>
<sequence>MSGPSLDDVTDSPDELDDETAEELVAQASEVQDMTGEVCPYPQVEAKKAIQQLDEGELLVQETDHVPSTENVPRAVSDAAEAKVWRSGNGLYRIYLWKQ</sequence>
<dbReference type="EMBL" id="CP096658">
    <property type="protein sequence ID" value="UPV99892.1"/>
    <property type="molecule type" value="Genomic_DNA"/>
</dbReference>
<dbReference type="Proteomes" id="UP000830434">
    <property type="component" value="Chromosome"/>
</dbReference>
<feature type="domain" description="UPF0033" evidence="2">
    <location>
        <begin position="33"/>
        <end position="96"/>
    </location>
</feature>
<proteinExistence type="predicted"/>
<name>A0A8U0IFY1_9EURY</name>
<gene>
    <name evidence="3" type="ORF">M0R88_15400</name>
</gene>
<dbReference type="KEGG" id="haxz:M0R88_15400"/>